<evidence type="ECO:0000256" key="3">
    <source>
        <dbReference type="ARBA" id="ARBA00022692"/>
    </source>
</evidence>
<comment type="similarity">
    <text evidence="6">Belongs to the ABC-4 integral membrane protein family.</text>
</comment>
<reference evidence="10 11" key="1">
    <citation type="submission" date="2016-04" db="EMBL/GenBank/DDBJ databases">
        <title>Complete genome sequence of Dokdonella koreensis DS-123T.</title>
        <authorList>
            <person name="Kim J.F."/>
            <person name="Lee H."/>
            <person name="Kwak M.-J."/>
        </authorList>
    </citation>
    <scope>NUCLEOTIDE SEQUENCE [LARGE SCALE GENOMIC DNA]</scope>
    <source>
        <strain evidence="10 11">DS-123</strain>
    </source>
</reference>
<evidence type="ECO:0000313" key="10">
    <source>
        <dbReference type="EMBL" id="ANB16355.1"/>
    </source>
</evidence>
<name>A0A167GAX8_9GAMM</name>
<feature type="domain" description="ABC3 transporter permease C-terminal" evidence="8">
    <location>
        <begin position="684"/>
        <end position="796"/>
    </location>
</feature>
<evidence type="ECO:0000259" key="8">
    <source>
        <dbReference type="Pfam" id="PF02687"/>
    </source>
</evidence>
<dbReference type="GO" id="GO:0022857">
    <property type="term" value="F:transmembrane transporter activity"/>
    <property type="evidence" value="ECO:0007669"/>
    <property type="project" value="TreeGrafter"/>
</dbReference>
<dbReference type="PROSITE" id="PS51257">
    <property type="entry name" value="PROKAR_LIPOPROTEIN"/>
    <property type="match status" value="1"/>
</dbReference>
<evidence type="ECO:0000256" key="2">
    <source>
        <dbReference type="ARBA" id="ARBA00022475"/>
    </source>
</evidence>
<feature type="domain" description="ABC3 transporter permease C-terminal" evidence="8">
    <location>
        <begin position="277"/>
        <end position="394"/>
    </location>
</feature>
<keyword evidence="5 7" id="KW-0472">Membrane</keyword>
<dbReference type="GO" id="GO:0005886">
    <property type="term" value="C:plasma membrane"/>
    <property type="evidence" value="ECO:0007669"/>
    <property type="project" value="UniProtKB-SubCell"/>
</dbReference>
<dbReference type="EMBL" id="CP015249">
    <property type="protein sequence ID" value="ANB16355.1"/>
    <property type="molecule type" value="Genomic_DNA"/>
</dbReference>
<evidence type="ECO:0000256" key="6">
    <source>
        <dbReference type="ARBA" id="ARBA00038076"/>
    </source>
</evidence>
<organism evidence="10 11">
    <name type="scientific">Dokdonella koreensis DS-123</name>
    <dbReference type="NCBI Taxonomy" id="1300342"/>
    <lineage>
        <taxon>Bacteria</taxon>
        <taxon>Pseudomonadati</taxon>
        <taxon>Pseudomonadota</taxon>
        <taxon>Gammaproteobacteria</taxon>
        <taxon>Lysobacterales</taxon>
        <taxon>Rhodanobacteraceae</taxon>
        <taxon>Dokdonella</taxon>
    </lineage>
</organism>
<dbReference type="PANTHER" id="PTHR30572:SF4">
    <property type="entry name" value="ABC TRANSPORTER PERMEASE YTRF"/>
    <property type="match status" value="1"/>
</dbReference>
<comment type="subcellular location">
    <subcellularLocation>
        <location evidence="1">Cell membrane</location>
        <topology evidence="1">Multi-pass membrane protein</topology>
    </subcellularLocation>
</comment>
<feature type="domain" description="MacB-like periplasmic core" evidence="9">
    <location>
        <begin position="22"/>
        <end position="233"/>
    </location>
</feature>
<evidence type="ECO:0000256" key="5">
    <source>
        <dbReference type="ARBA" id="ARBA00023136"/>
    </source>
</evidence>
<keyword evidence="11" id="KW-1185">Reference proteome</keyword>
<feature type="transmembrane region" description="Helical" evidence="7">
    <location>
        <begin position="765"/>
        <end position="787"/>
    </location>
</feature>
<dbReference type="InterPro" id="IPR017800">
    <property type="entry name" value="ADOP"/>
</dbReference>
<dbReference type="Proteomes" id="UP000076830">
    <property type="component" value="Chromosome"/>
</dbReference>
<dbReference type="Pfam" id="PF02687">
    <property type="entry name" value="FtsX"/>
    <property type="match status" value="2"/>
</dbReference>
<feature type="transmembrane region" description="Helical" evidence="7">
    <location>
        <begin position="316"/>
        <end position="339"/>
    </location>
</feature>
<keyword evidence="2" id="KW-1003">Cell membrane</keyword>
<protein>
    <recommendedName>
        <fullName evidence="12">Permease</fullName>
    </recommendedName>
</protein>
<proteinExistence type="inferred from homology"/>
<evidence type="ECO:0000313" key="11">
    <source>
        <dbReference type="Proteomes" id="UP000076830"/>
    </source>
</evidence>
<dbReference type="PANTHER" id="PTHR30572">
    <property type="entry name" value="MEMBRANE COMPONENT OF TRANSPORTER-RELATED"/>
    <property type="match status" value="1"/>
</dbReference>
<sequence>MRTLVLELKQAWRAIVLRPGFSALAVGVLAAGLACVIYMLIAIGSLVLRPLPFPHADRLHHVGLHDGNDSGGSLEPLRSQDLLDLRRQLAGTAEVAGFMQATVNLSDLERPERFAGAFVSGNLFQVLGVAPALGRDFALTDEQDGAAVVMLSHAVWVARYGADPGIVGRQVRLNTLPATVIGVMPQDFSYPDRETVWVPARFAGAGTGTDQEYRVVVRRTADASMAALDAAIAAWFADAARAQPAHFRHLAAAAQPLAWLAVNPGTRTVIGIMLASVLLVLLVACANAANLLLTRTLGRRQELAVRVALGASSRRLMLHLIAQSLLLTLAAVAIAIPLAHLGAAWTERMFAASEDGPPLWIHFTFDPQVIGMTAAVAVLTALAAGLLPALRAREAALAGDLRDGARGIAGGRFARISRVLVIGEVALSCALLIAVGTLAYGIAALDRTELGIDPSNILTARVGLFADAHPTGAEQTRVIERIVERLRADPAVIDATAGTNLPALGTQLREVLPERETAGDGPLPRTLYAAADDRYLAAYGLRLREGRFFDTRDAADGVPVAVVDARFADRMAAGGPVLGQRFRLNPREPSSPLLTVIGVVEGLTMSQPGTPVHPALLVPLRQQPARFVSLAVRVHGDPAAFAPRLSDLIRAVDADTPAYWVRTYAQTIREKTFTERLLAQVFGAFGAIALILAGAGLYGVMAFAVAQRTREIGVRRALGASAGSVLRDLATLTGTQLGIGLALGLALGIPFARVLAGALDSIEGGGVLVVLAVLLVLGLAAALAVAVPARRALRVDPMVALRHD</sequence>
<feature type="transmembrane region" description="Helical" evidence="7">
    <location>
        <begin position="369"/>
        <end position="390"/>
    </location>
</feature>
<evidence type="ECO:0000256" key="1">
    <source>
        <dbReference type="ARBA" id="ARBA00004651"/>
    </source>
</evidence>
<dbReference type="RefSeq" id="WP_067643165.1">
    <property type="nucleotide sequence ID" value="NZ_CP015249.1"/>
</dbReference>
<keyword evidence="4 7" id="KW-1133">Transmembrane helix</keyword>
<dbReference type="NCBIfam" id="TIGR03434">
    <property type="entry name" value="ADOP"/>
    <property type="match status" value="1"/>
</dbReference>
<feature type="domain" description="MacB-like periplasmic core" evidence="9">
    <location>
        <begin position="425"/>
        <end position="642"/>
    </location>
</feature>
<dbReference type="InterPro" id="IPR025857">
    <property type="entry name" value="MacB_PCD"/>
</dbReference>
<evidence type="ECO:0000259" key="9">
    <source>
        <dbReference type="Pfam" id="PF12704"/>
    </source>
</evidence>
<dbReference type="AlphaFoldDB" id="A0A167GAX8"/>
<feature type="transmembrane region" description="Helical" evidence="7">
    <location>
        <begin position="677"/>
        <end position="706"/>
    </location>
</feature>
<accession>A0A167GAX8</accession>
<dbReference type="STRING" id="1300342.I596_318"/>
<evidence type="ECO:0000256" key="7">
    <source>
        <dbReference type="SAM" id="Phobius"/>
    </source>
</evidence>
<dbReference type="PATRIC" id="fig|1300342.3.peg.308"/>
<gene>
    <name evidence="10" type="ORF">I596_318</name>
</gene>
<feature type="transmembrane region" description="Helical" evidence="7">
    <location>
        <begin position="737"/>
        <end position="759"/>
    </location>
</feature>
<dbReference type="KEGG" id="dko:I596_318"/>
<feature type="transmembrane region" description="Helical" evidence="7">
    <location>
        <begin position="21"/>
        <end position="48"/>
    </location>
</feature>
<keyword evidence="3 7" id="KW-0812">Transmembrane</keyword>
<dbReference type="InterPro" id="IPR003838">
    <property type="entry name" value="ABC3_permease_C"/>
</dbReference>
<feature type="transmembrane region" description="Helical" evidence="7">
    <location>
        <begin position="269"/>
        <end position="293"/>
    </location>
</feature>
<evidence type="ECO:0000256" key="4">
    <source>
        <dbReference type="ARBA" id="ARBA00022989"/>
    </source>
</evidence>
<feature type="transmembrane region" description="Helical" evidence="7">
    <location>
        <begin position="419"/>
        <end position="443"/>
    </location>
</feature>
<dbReference type="Pfam" id="PF12704">
    <property type="entry name" value="MacB_PCD"/>
    <property type="match status" value="2"/>
</dbReference>
<evidence type="ECO:0008006" key="12">
    <source>
        <dbReference type="Google" id="ProtNLM"/>
    </source>
</evidence>
<dbReference type="InterPro" id="IPR050250">
    <property type="entry name" value="Macrolide_Exporter_MacB"/>
</dbReference>